<feature type="transmembrane region" description="Helical" evidence="1">
    <location>
        <begin position="21"/>
        <end position="54"/>
    </location>
</feature>
<feature type="transmembrane region" description="Helical" evidence="1">
    <location>
        <begin position="130"/>
        <end position="152"/>
    </location>
</feature>
<dbReference type="InterPro" id="IPR045931">
    <property type="entry name" value="DUF6350"/>
</dbReference>
<name>A0ABQ6HPT0_9MICO</name>
<dbReference type="EMBL" id="BSUJ01000001">
    <property type="protein sequence ID" value="GMA20458.1"/>
    <property type="molecule type" value="Genomic_DNA"/>
</dbReference>
<evidence type="ECO:0000256" key="1">
    <source>
        <dbReference type="SAM" id="Phobius"/>
    </source>
</evidence>
<organism evidence="2 3">
    <name type="scientific">Arsenicicoccus piscis</name>
    <dbReference type="NCBI Taxonomy" id="673954"/>
    <lineage>
        <taxon>Bacteria</taxon>
        <taxon>Bacillati</taxon>
        <taxon>Actinomycetota</taxon>
        <taxon>Actinomycetes</taxon>
        <taxon>Micrococcales</taxon>
        <taxon>Intrasporangiaceae</taxon>
        <taxon>Arsenicicoccus</taxon>
    </lineage>
</organism>
<reference evidence="3" key="1">
    <citation type="journal article" date="2019" name="Int. J. Syst. Evol. Microbiol.">
        <title>The Global Catalogue of Microorganisms (GCM) 10K type strain sequencing project: providing services to taxonomists for standard genome sequencing and annotation.</title>
        <authorList>
            <consortium name="The Broad Institute Genomics Platform"/>
            <consortium name="The Broad Institute Genome Sequencing Center for Infectious Disease"/>
            <person name="Wu L."/>
            <person name="Ma J."/>
        </authorList>
    </citation>
    <scope>NUCLEOTIDE SEQUENCE [LARGE SCALE GENOMIC DNA]</scope>
    <source>
        <strain evidence="3">NBRC 105830</strain>
    </source>
</reference>
<keyword evidence="1" id="KW-0812">Transmembrane</keyword>
<sequence length="414" mass="41948">MTILDRPHDHSTTAHRTPPRVLGLAAIGRAVVVGASAAAVSWLLVALLALVAWVATPGDVSWLGTVGAATVGWLVGHGATIRAGAVEVGLLPVGFTLLAVLAAVLATRWLDTDLDADRSPRLDLLGGVRAGTLGLLGGFVGGYLGFSLLSWLATAAMPVSVDPVSALVGTLGVALVGLGVGLRTHLSRATFAPAWHEQVHALVPLAVRRGLGLGLRLGPALIALGALPVVASLVWHAPRVVELTQDLAPGVVGGSVLGLVELAYLPTAALWGLSWLAGPGFSLGEGSSLTWTHVSTPPLPMIPAFGALPDTATMSPFVMLVGLLPVAAGVVLGVLALRRLSALTSLATKAIAVGSAWLATSLVAAALLLLSAGSLGTRSLSDIGPVLLAAPALAAELALGAALTLAWSWRRYHR</sequence>
<dbReference type="Proteomes" id="UP001157109">
    <property type="component" value="Unassembled WGS sequence"/>
</dbReference>
<feature type="transmembrane region" description="Helical" evidence="1">
    <location>
        <begin position="317"/>
        <end position="338"/>
    </location>
</feature>
<feature type="transmembrane region" description="Helical" evidence="1">
    <location>
        <begin position="88"/>
        <end position="110"/>
    </location>
</feature>
<keyword evidence="1" id="KW-0472">Membrane</keyword>
<dbReference type="Pfam" id="PF19877">
    <property type="entry name" value="DUF6350"/>
    <property type="match status" value="1"/>
</dbReference>
<feature type="transmembrane region" description="Helical" evidence="1">
    <location>
        <begin position="164"/>
        <end position="182"/>
    </location>
</feature>
<proteinExistence type="predicted"/>
<feature type="transmembrane region" description="Helical" evidence="1">
    <location>
        <begin position="350"/>
        <end position="371"/>
    </location>
</feature>
<accession>A0ABQ6HPT0</accession>
<comment type="caution">
    <text evidence="2">The sequence shown here is derived from an EMBL/GenBank/DDBJ whole genome shotgun (WGS) entry which is preliminary data.</text>
</comment>
<feature type="transmembrane region" description="Helical" evidence="1">
    <location>
        <begin position="247"/>
        <end position="273"/>
    </location>
</feature>
<feature type="transmembrane region" description="Helical" evidence="1">
    <location>
        <begin position="60"/>
        <end position="76"/>
    </location>
</feature>
<keyword evidence="3" id="KW-1185">Reference proteome</keyword>
<feature type="transmembrane region" description="Helical" evidence="1">
    <location>
        <begin position="383"/>
        <end position="409"/>
    </location>
</feature>
<dbReference type="RefSeq" id="WP_241444209.1">
    <property type="nucleotide sequence ID" value="NZ_BSUJ01000001.1"/>
</dbReference>
<evidence type="ECO:0000313" key="3">
    <source>
        <dbReference type="Proteomes" id="UP001157109"/>
    </source>
</evidence>
<keyword evidence="1" id="KW-1133">Transmembrane helix</keyword>
<gene>
    <name evidence="2" type="ORF">GCM10025862_24790</name>
</gene>
<evidence type="ECO:0000313" key="2">
    <source>
        <dbReference type="EMBL" id="GMA20458.1"/>
    </source>
</evidence>
<protein>
    <submittedName>
        <fullName evidence="2">Uncharacterized protein</fullName>
    </submittedName>
</protein>
<feature type="transmembrane region" description="Helical" evidence="1">
    <location>
        <begin position="217"/>
        <end position="235"/>
    </location>
</feature>